<organism evidence="9 10">
    <name type="scientific">Dactylosporangium matsuzakiense</name>
    <dbReference type="NCBI Taxonomy" id="53360"/>
    <lineage>
        <taxon>Bacteria</taxon>
        <taxon>Bacillati</taxon>
        <taxon>Actinomycetota</taxon>
        <taxon>Actinomycetes</taxon>
        <taxon>Micromonosporales</taxon>
        <taxon>Micromonosporaceae</taxon>
        <taxon>Dactylosporangium</taxon>
    </lineage>
</organism>
<dbReference type="Gene3D" id="3.90.1720.10">
    <property type="entry name" value="endopeptidase domain like (from Nostoc punctiforme)"/>
    <property type="match status" value="1"/>
</dbReference>
<feature type="domain" description="NlpC/P60" evidence="8">
    <location>
        <begin position="225"/>
        <end position="338"/>
    </location>
</feature>
<dbReference type="GO" id="GO:0006508">
    <property type="term" value="P:proteolysis"/>
    <property type="evidence" value="ECO:0007669"/>
    <property type="project" value="UniProtKB-KW"/>
</dbReference>
<dbReference type="Pfam" id="PF00877">
    <property type="entry name" value="NLPC_P60"/>
    <property type="match status" value="1"/>
</dbReference>
<dbReference type="InterPro" id="IPR000064">
    <property type="entry name" value="NLP_P60_dom"/>
</dbReference>
<keyword evidence="5" id="KW-0175">Coiled coil</keyword>
<dbReference type="GO" id="GO:0008234">
    <property type="term" value="F:cysteine-type peptidase activity"/>
    <property type="evidence" value="ECO:0007669"/>
    <property type="project" value="UniProtKB-KW"/>
</dbReference>
<evidence type="ECO:0000256" key="1">
    <source>
        <dbReference type="ARBA" id="ARBA00007074"/>
    </source>
</evidence>
<evidence type="ECO:0000256" key="5">
    <source>
        <dbReference type="SAM" id="Coils"/>
    </source>
</evidence>
<dbReference type="EMBL" id="BSFP01000068">
    <property type="protein sequence ID" value="GLL06162.1"/>
    <property type="molecule type" value="Genomic_DNA"/>
</dbReference>
<feature type="chain" id="PRO_5040897522" description="NlpC/P60 domain-containing protein" evidence="7">
    <location>
        <begin position="27"/>
        <end position="338"/>
    </location>
</feature>
<comment type="similarity">
    <text evidence="1">Belongs to the peptidase C40 family.</text>
</comment>
<evidence type="ECO:0000256" key="7">
    <source>
        <dbReference type="SAM" id="SignalP"/>
    </source>
</evidence>
<keyword evidence="3" id="KW-0378">Hydrolase</keyword>
<name>A0A9W6NRH0_9ACTN</name>
<dbReference type="Gene3D" id="6.10.250.3150">
    <property type="match status" value="1"/>
</dbReference>
<protein>
    <recommendedName>
        <fullName evidence="8">NlpC/P60 domain-containing protein</fullName>
    </recommendedName>
</protein>
<keyword evidence="10" id="KW-1185">Reference proteome</keyword>
<evidence type="ECO:0000256" key="6">
    <source>
        <dbReference type="SAM" id="MobiDB-lite"/>
    </source>
</evidence>
<reference evidence="9" key="1">
    <citation type="journal article" date="2014" name="Int. J. Syst. Evol. Microbiol.">
        <title>Complete genome sequence of Corynebacterium casei LMG S-19264T (=DSM 44701T), isolated from a smear-ripened cheese.</title>
        <authorList>
            <consortium name="US DOE Joint Genome Institute (JGI-PGF)"/>
            <person name="Walter F."/>
            <person name="Albersmeier A."/>
            <person name="Kalinowski J."/>
            <person name="Ruckert C."/>
        </authorList>
    </citation>
    <scope>NUCLEOTIDE SEQUENCE</scope>
    <source>
        <strain evidence="9">VKM Ac-1321</strain>
    </source>
</reference>
<dbReference type="AlphaFoldDB" id="A0A9W6NRH0"/>
<dbReference type="SUPFAM" id="SSF54001">
    <property type="entry name" value="Cysteine proteinases"/>
    <property type="match status" value="1"/>
</dbReference>
<comment type="caution">
    <text evidence="9">The sequence shown here is derived from an EMBL/GenBank/DDBJ whole genome shotgun (WGS) entry which is preliminary data.</text>
</comment>
<dbReference type="PANTHER" id="PTHR47359">
    <property type="entry name" value="PEPTIDOGLYCAN DL-ENDOPEPTIDASE CWLO"/>
    <property type="match status" value="1"/>
</dbReference>
<proteinExistence type="inferred from homology"/>
<evidence type="ECO:0000256" key="3">
    <source>
        <dbReference type="ARBA" id="ARBA00022801"/>
    </source>
</evidence>
<dbReference type="InterPro" id="IPR038765">
    <property type="entry name" value="Papain-like_cys_pep_sf"/>
</dbReference>
<evidence type="ECO:0000313" key="10">
    <source>
        <dbReference type="Proteomes" id="UP001143480"/>
    </source>
</evidence>
<accession>A0A9W6NRH0</accession>
<keyword evidence="7" id="KW-0732">Signal</keyword>
<keyword evidence="4" id="KW-0788">Thiol protease</keyword>
<keyword evidence="2" id="KW-0645">Protease</keyword>
<feature type="signal peptide" evidence="7">
    <location>
        <begin position="1"/>
        <end position="26"/>
    </location>
</feature>
<gene>
    <name evidence="9" type="ORF">GCM10017581_079100</name>
</gene>
<feature type="coiled-coil region" evidence="5">
    <location>
        <begin position="150"/>
        <end position="184"/>
    </location>
</feature>
<reference evidence="9" key="2">
    <citation type="submission" date="2023-01" db="EMBL/GenBank/DDBJ databases">
        <authorList>
            <person name="Sun Q."/>
            <person name="Evtushenko L."/>
        </authorList>
    </citation>
    <scope>NUCLEOTIDE SEQUENCE</scope>
    <source>
        <strain evidence="9">VKM Ac-1321</strain>
    </source>
</reference>
<evidence type="ECO:0000313" key="9">
    <source>
        <dbReference type="EMBL" id="GLL06162.1"/>
    </source>
</evidence>
<dbReference type="Proteomes" id="UP001143480">
    <property type="component" value="Unassembled WGS sequence"/>
</dbReference>
<dbReference type="InterPro" id="IPR051794">
    <property type="entry name" value="PG_Endopeptidase_C40"/>
</dbReference>
<feature type="region of interest" description="Disordered" evidence="6">
    <location>
        <begin position="195"/>
        <end position="220"/>
    </location>
</feature>
<sequence length="338" mass="35822">MFIRRTALRSMLIGLAVAAMVAPACAAHADPSADEIQAKIDKGNKDLELVVEQYNKTTEDLTATQAAITKLEGDLKPLQSDMEAAQAGASQVAINAYKTGNNLRTLSLMLGASSSEGFVDRVGTLEQISRNQQHDIATYSAAKGTFDTEKNRLNEQLAAQTRQKTELETRRKQIEGDIARLDDMQRKADDAAAAAAAAAKAKTPTKTTTTTTTTSTSASSTAGCGSGAGTVVKFACAQLGKRYVYATAGPNTYDCSGLTMAAWKAAGVSLPHNAAQQWGKVKHISRSQLVPGDLVFYNGLGHVGIYIGNNQIIHAPNSRTVVKVAPIDIDSLYGYGRP</sequence>
<evidence type="ECO:0000256" key="2">
    <source>
        <dbReference type="ARBA" id="ARBA00022670"/>
    </source>
</evidence>
<evidence type="ECO:0000256" key="4">
    <source>
        <dbReference type="ARBA" id="ARBA00022807"/>
    </source>
</evidence>
<dbReference type="PROSITE" id="PS51935">
    <property type="entry name" value="NLPC_P60"/>
    <property type="match status" value="1"/>
</dbReference>
<dbReference type="PANTHER" id="PTHR47359:SF3">
    <property type="entry name" value="NLP_P60 DOMAIN-CONTAINING PROTEIN-RELATED"/>
    <property type="match status" value="1"/>
</dbReference>
<evidence type="ECO:0000259" key="8">
    <source>
        <dbReference type="PROSITE" id="PS51935"/>
    </source>
</evidence>
<dbReference type="RefSeq" id="WP_261960126.1">
    <property type="nucleotide sequence ID" value="NZ_BAAAXA010000001.1"/>
</dbReference>